<feature type="transmembrane region" description="Helical" evidence="7">
    <location>
        <begin position="143"/>
        <end position="168"/>
    </location>
</feature>
<feature type="transmembrane region" description="Helical" evidence="7">
    <location>
        <begin position="174"/>
        <end position="191"/>
    </location>
</feature>
<feature type="transmembrane region" description="Helical" evidence="7">
    <location>
        <begin position="221"/>
        <end position="243"/>
    </location>
</feature>
<dbReference type="InterPro" id="IPR011701">
    <property type="entry name" value="MFS"/>
</dbReference>
<comment type="subcellular location">
    <subcellularLocation>
        <location evidence="1">Cell membrane</location>
        <topology evidence="1">Multi-pass membrane protein</topology>
    </subcellularLocation>
</comment>
<proteinExistence type="predicted"/>
<dbReference type="SUPFAM" id="SSF103473">
    <property type="entry name" value="MFS general substrate transporter"/>
    <property type="match status" value="1"/>
</dbReference>
<feature type="transmembrane region" description="Helical" evidence="7">
    <location>
        <begin position="113"/>
        <end position="131"/>
    </location>
</feature>
<name>A0ABX6IF06_9ACTN</name>
<dbReference type="InterPro" id="IPR050171">
    <property type="entry name" value="MFS_Transporters"/>
</dbReference>
<evidence type="ECO:0000256" key="1">
    <source>
        <dbReference type="ARBA" id="ARBA00004651"/>
    </source>
</evidence>
<feature type="transmembrane region" description="Helical" evidence="7">
    <location>
        <begin position="51"/>
        <end position="71"/>
    </location>
</feature>
<evidence type="ECO:0000313" key="10">
    <source>
        <dbReference type="Proteomes" id="UP001059836"/>
    </source>
</evidence>
<keyword evidence="2" id="KW-0813">Transport</keyword>
<feature type="domain" description="Major facilitator superfamily (MFS) profile" evidence="8">
    <location>
        <begin position="17"/>
        <end position="404"/>
    </location>
</feature>
<dbReference type="Proteomes" id="UP001059836">
    <property type="component" value="Chromosome"/>
</dbReference>
<dbReference type="PANTHER" id="PTHR23517:SF13">
    <property type="entry name" value="MAJOR FACILITATOR SUPERFAMILY MFS_1"/>
    <property type="match status" value="1"/>
</dbReference>
<dbReference type="EMBL" id="CP045809">
    <property type="protein sequence ID" value="QHN33875.1"/>
    <property type="molecule type" value="Genomic_DNA"/>
</dbReference>
<evidence type="ECO:0000256" key="6">
    <source>
        <dbReference type="ARBA" id="ARBA00023136"/>
    </source>
</evidence>
<keyword evidence="4 7" id="KW-0812">Transmembrane</keyword>
<evidence type="ECO:0000256" key="4">
    <source>
        <dbReference type="ARBA" id="ARBA00022692"/>
    </source>
</evidence>
<evidence type="ECO:0000256" key="7">
    <source>
        <dbReference type="SAM" id="Phobius"/>
    </source>
</evidence>
<feature type="transmembrane region" description="Helical" evidence="7">
    <location>
        <begin position="83"/>
        <end position="101"/>
    </location>
</feature>
<dbReference type="PANTHER" id="PTHR23517">
    <property type="entry name" value="RESISTANCE PROTEIN MDTM, PUTATIVE-RELATED-RELATED"/>
    <property type="match status" value="1"/>
</dbReference>
<reference evidence="9" key="1">
    <citation type="journal article" date="2021" name="Nat. Microbiol.">
        <title>Cocultivation of an ultrasmall environmental parasitic bacterium with lytic ability against bacteria associated with wastewater foams.</title>
        <authorList>
            <person name="Batinovic S."/>
            <person name="Rose J.J.A."/>
            <person name="Ratcliffe J."/>
            <person name="Seviour R.J."/>
            <person name="Petrovski S."/>
        </authorList>
    </citation>
    <scope>NUCLEOTIDE SEQUENCE</scope>
    <source>
        <strain evidence="9">CON9</strain>
    </source>
</reference>
<keyword evidence="6 7" id="KW-0472">Membrane</keyword>
<feature type="transmembrane region" description="Helical" evidence="7">
    <location>
        <begin position="288"/>
        <end position="306"/>
    </location>
</feature>
<feature type="transmembrane region" description="Helical" evidence="7">
    <location>
        <begin position="346"/>
        <end position="371"/>
    </location>
</feature>
<evidence type="ECO:0000256" key="5">
    <source>
        <dbReference type="ARBA" id="ARBA00022989"/>
    </source>
</evidence>
<evidence type="ECO:0000313" key="9">
    <source>
        <dbReference type="EMBL" id="QHN33875.1"/>
    </source>
</evidence>
<keyword evidence="10" id="KW-1185">Reference proteome</keyword>
<dbReference type="Pfam" id="PF07690">
    <property type="entry name" value="MFS_1"/>
    <property type="match status" value="1"/>
</dbReference>
<dbReference type="Gene3D" id="1.20.1250.20">
    <property type="entry name" value="MFS general substrate transporter like domains"/>
    <property type="match status" value="1"/>
</dbReference>
<dbReference type="InterPro" id="IPR005829">
    <property type="entry name" value="Sugar_transporter_CS"/>
</dbReference>
<accession>A0ABX6IF06</accession>
<keyword evidence="3" id="KW-1003">Cell membrane</keyword>
<dbReference type="InterPro" id="IPR020846">
    <property type="entry name" value="MFS_dom"/>
</dbReference>
<organism evidence="9 10">
    <name type="scientific">Gordonia pseudamarae</name>
    <dbReference type="NCBI Taxonomy" id="2831662"/>
    <lineage>
        <taxon>Bacteria</taxon>
        <taxon>Bacillati</taxon>
        <taxon>Actinomycetota</taxon>
        <taxon>Actinomycetes</taxon>
        <taxon>Mycobacteriales</taxon>
        <taxon>Gordoniaceae</taxon>
        <taxon>Gordonia</taxon>
    </lineage>
</organism>
<keyword evidence="5 7" id="KW-1133">Transmembrane helix</keyword>
<protein>
    <submittedName>
        <fullName evidence="9">MFS transporter</fullName>
    </submittedName>
</protein>
<dbReference type="InterPro" id="IPR036259">
    <property type="entry name" value="MFS_trans_sf"/>
</dbReference>
<sequence>MSASTEIRTPATTGTGRWIPVSLAVFASAWGGNEFTPLLVMYRQDGSLSEVAVDALLFTYVLGIVPTLLIGGPLSDRLGRRPLMFPAPIFAALGSLLLALGSDSMTMMSLGRVFSGVALGLSMAVGGSWIAEISRREGSANWAAARAAMSLTAGFGIGAGLAAVLAQWAPWPTVLSYAVNIALAVVALALLPRAPETRERAARPGRLIDDLKISGLTHPRFLFIVLPVAPWVFGACASAYAIIPALMSDEVSGAPIAFAGLCCLLGLSAGFGIQLVGRRINRPGTVRGAGIALILVAAGMGLAMLTASTLSIPIALVAAAVLGCGYGMAVLSGLLEVQRLATSDNLAGLTAVFYSATYLGFAMPMVLAFISEKWPSVTYPMMFGVGLVAALTCLIVIVTAHRLNPAGVSADDRAPAAE</sequence>
<feature type="transmembrane region" description="Helical" evidence="7">
    <location>
        <begin position="255"/>
        <end position="276"/>
    </location>
</feature>
<feature type="transmembrane region" description="Helical" evidence="7">
    <location>
        <begin position="312"/>
        <end position="334"/>
    </location>
</feature>
<evidence type="ECO:0000259" key="8">
    <source>
        <dbReference type="PROSITE" id="PS50850"/>
    </source>
</evidence>
<evidence type="ECO:0000256" key="3">
    <source>
        <dbReference type="ARBA" id="ARBA00022475"/>
    </source>
</evidence>
<dbReference type="RefSeq" id="WP_213246369.1">
    <property type="nucleotide sequence ID" value="NZ_CP045806.1"/>
</dbReference>
<gene>
    <name evidence="9" type="ORF">GII31_02110</name>
</gene>
<evidence type="ECO:0000256" key="2">
    <source>
        <dbReference type="ARBA" id="ARBA00022448"/>
    </source>
</evidence>
<dbReference type="PROSITE" id="PS50850">
    <property type="entry name" value="MFS"/>
    <property type="match status" value="1"/>
</dbReference>
<feature type="transmembrane region" description="Helical" evidence="7">
    <location>
        <begin position="377"/>
        <end position="400"/>
    </location>
</feature>
<dbReference type="PROSITE" id="PS00216">
    <property type="entry name" value="SUGAR_TRANSPORT_1"/>
    <property type="match status" value="1"/>
</dbReference>